<sequence length="143" mass="16678">MSFTIMQKLSLQRLIPDQPLLTIIRNAKKKTGGSTRNRIGHTRPKHRGWKVQDSHYVSEGTILATQRTTRFHPGLNVGFGRNGTLFAMEHGKVYVTCEIADPNWDHTWIQNNYASRQGQTLYKKYFNVIPEEQHQRFRLIDEI</sequence>
<evidence type="ECO:0000256" key="3">
    <source>
        <dbReference type="ARBA" id="ARBA00022946"/>
    </source>
</evidence>
<evidence type="ECO:0000256" key="8">
    <source>
        <dbReference type="ARBA" id="ARBA00076963"/>
    </source>
</evidence>
<dbReference type="InterPro" id="IPR001684">
    <property type="entry name" value="Ribosomal_bL27"/>
</dbReference>
<evidence type="ECO:0000256" key="7">
    <source>
        <dbReference type="ARBA" id="ARBA00035267"/>
    </source>
</evidence>
<dbReference type="GO" id="GO:0006412">
    <property type="term" value="P:translation"/>
    <property type="evidence" value="ECO:0007669"/>
    <property type="project" value="InterPro"/>
</dbReference>
<keyword evidence="5" id="KW-0496">Mitochondrion</keyword>
<dbReference type="VEuPathDB" id="VectorBase:GAUT049462"/>
<dbReference type="PANTHER" id="PTHR15893">
    <property type="entry name" value="RIBOSOMAL PROTEIN L27"/>
    <property type="match status" value="1"/>
</dbReference>
<protein>
    <recommendedName>
        <fullName evidence="7">Large ribosomal subunit protein bL27m</fullName>
    </recommendedName>
    <alternativeName>
        <fullName evidence="8">39S ribosomal protein L27, mitochondrial</fullName>
    </alternativeName>
</protein>
<organism evidence="9 10">
    <name type="scientific">Glossina austeni</name>
    <name type="common">Savannah tsetse fly</name>
    <dbReference type="NCBI Taxonomy" id="7395"/>
    <lineage>
        <taxon>Eukaryota</taxon>
        <taxon>Metazoa</taxon>
        <taxon>Ecdysozoa</taxon>
        <taxon>Arthropoda</taxon>
        <taxon>Hexapoda</taxon>
        <taxon>Insecta</taxon>
        <taxon>Pterygota</taxon>
        <taxon>Neoptera</taxon>
        <taxon>Endopterygota</taxon>
        <taxon>Diptera</taxon>
        <taxon>Brachycera</taxon>
        <taxon>Muscomorpha</taxon>
        <taxon>Hippoboscoidea</taxon>
        <taxon>Glossinidae</taxon>
        <taxon>Glossina</taxon>
    </lineage>
</organism>
<dbReference type="Gene3D" id="2.40.50.100">
    <property type="match status" value="1"/>
</dbReference>
<dbReference type="PRINTS" id="PR00063">
    <property type="entry name" value="RIBOSOMALL27"/>
</dbReference>
<evidence type="ECO:0000256" key="4">
    <source>
        <dbReference type="ARBA" id="ARBA00022980"/>
    </source>
</evidence>
<dbReference type="STRING" id="7395.A0A1A9VW29"/>
<dbReference type="GO" id="GO:0005743">
    <property type="term" value="C:mitochondrial inner membrane"/>
    <property type="evidence" value="ECO:0007669"/>
    <property type="project" value="UniProtKB-ARBA"/>
</dbReference>
<keyword evidence="3" id="KW-0809">Transit peptide</keyword>
<dbReference type="EnsemblMetazoa" id="GAUT049462-RA">
    <property type="protein sequence ID" value="GAUT049462-PA"/>
    <property type="gene ID" value="GAUT049462"/>
</dbReference>
<dbReference type="FunFam" id="2.40.50.100:FF:000031">
    <property type="entry name" value="39S ribosomal protein L27, mitochondrial"/>
    <property type="match status" value="1"/>
</dbReference>
<evidence type="ECO:0000256" key="2">
    <source>
        <dbReference type="ARBA" id="ARBA00010797"/>
    </source>
</evidence>
<dbReference type="Proteomes" id="UP000078200">
    <property type="component" value="Unassembled WGS sequence"/>
</dbReference>
<reference evidence="9" key="1">
    <citation type="submission" date="2020-05" db="UniProtKB">
        <authorList>
            <consortium name="EnsemblMetazoa"/>
        </authorList>
    </citation>
    <scope>IDENTIFICATION</scope>
    <source>
        <strain evidence="9">TTRI</strain>
    </source>
</reference>
<dbReference type="Pfam" id="PF01016">
    <property type="entry name" value="Ribosomal_L27"/>
    <property type="match status" value="1"/>
</dbReference>
<dbReference type="GO" id="GO:0005762">
    <property type="term" value="C:mitochondrial large ribosomal subunit"/>
    <property type="evidence" value="ECO:0007669"/>
    <property type="project" value="TreeGrafter"/>
</dbReference>
<dbReference type="GO" id="GO:0003735">
    <property type="term" value="F:structural constituent of ribosome"/>
    <property type="evidence" value="ECO:0007669"/>
    <property type="project" value="InterPro"/>
</dbReference>
<proteinExistence type="inferred from homology"/>
<dbReference type="SUPFAM" id="SSF110324">
    <property type="entry name" value="Ribosomal L27 protein-like"/>
    <property type="match status" value="1"/>
</dbReference>
<comment type="similarity">
    <text evidence="2">Belongs to the bacterial ribosomal protein bL27 family.</text>
</comment>
<dbReference type="PANTHER" id="PTHR15893:SF0">
    <property type="entry name" value="LARGE RIBOSOMAL SUBUNIT PROTEIN BL27M"/>
    <property type="match status" value="1"/>
</dbReference>
<name>A0A1A9VW29_GLOAU</name>
<comment type="subcellular location">
    <subcellularLocation>
        <location evidence="1">Mitochondrion</location>
    </subcellularLocation>
</comment>
<dbReference type="AlphaFoldDB" id="A0A1A9VW29"/>
<keyword evidence="10" id="KW-1185">Reference proteome</keyword>
<evidence type="ECO:0000256" key="5">
    <source>
        <dbReference type="ARBA" id="ARBA00023128"/>
    </source>
</evidence>
<keyword evidence="4" id="KW-0689">Ribosomal protein</keyword>
<evidence type="ECO:0000256" key="6">
    <source>
        <dbReference type="ARBA" id="ARBA00023274"/>
    </source>
</evidence>
<evidence type="ECO:0000256" key="1">
    <source>
        <dbReference type="ARBA" id="ARBA00004173"/>
    </source>
</evidence>
<accession>A0A1A9VW29</accession>
<keyword evidence="6" id="KW-0687">Ribonucleoprotein</keyword>
<evidence type="ECO:0000313" key="9">
    <source>
        <dbReference type="EnsemblMetazoa" id="GAUT049462-PA"/>
    </source>
</evidence>
<evidence type="ECO:0000313" key="10">
    <source>
        <dbReference type="Proteomes" id="UP000078200"/>
    </source>
</evidence>